<keyword evidence="2" id="KW-0813">Transport</keyword>
<dbReference type="PANTHER" id="PTHR42734">
    <property type="entry name" value="METAL TRANSPORT SYSTEM ATP-BINDING PROTEIN TM_0124-RELATED"/>
    <property type="match status" value="1"/>
</dbReference>
<gene>
    <name evidence="6" type="ORF">DW322_06495</name>
</gene>
<dbReference type="NCBIfam" id="NF040873">
    <property type="entry name" value="AztA"/>
    <property type="match status" value="1"/>
</dbReference>
<accession>A0A6P2CAX6</accession>
<name>A0A6P2CAX6_9NOCA</name>
<dbReference type="GO" id="GO:0005524">
    <property type="term" value="F:ATP binding"/>
    <property type="evidence" value="ECO:0007669"/>
    <property type="project" value="UniProtKB-KW"/>
</dbReference>
<feature type="domain" description="ABC transporter" evidence="5">
    <location>
        <begin position="4"/>
        <end position="213"/>
    </location>
</feature>
<dbReference type="InterPro" id="IPR047748">
    <property type="entry name" value="AztA-like"/>
</dbReference>
<dbReference type="InterPro" id="IPR003439">
    <property type="entry name" value="ABC_transporter-like_ATP-bd"/>
</dbReference>
<dbReference type="SUPFAM" id="SSF52540">
    <property type="entry name" value="P-loop containing nucleoside triphosphate hydrolases"/>
    <property type="match status" value="1"/>
</dbReference>
<dbReference type="AlphaFoldDB" id="A0A6P2CAX6"/>
<dbReference type="InterPro" id="IPR017871">
    <property type="entry name" value="ABC_transporter-like_CS"/>
</dbReference>
<dbReference type="InterPro" id="IPR003593">
    <property type="entry name" value="AAA+_ATPase"/>
</dbReference>
<evidence type="ECO:0000313" key="7">
    <source>
        <dbReference type="Proteomes" id="UP000471120"/>
    </source>
</evidence>
<protein>
    <submittedName>
        <fullName evidence="6">Metal ABC transporter ATP-binding protein</fullName>
    </submittedName>
</protein>
<evidence type="ECO:0000256" key="2">
    <source>
        <dbReference type="ARBA" id="ARBA00022448"/>
    </source>
</evidence>
<evidence type="ECO:0000313" key="6">
    <source>
        <dbReference type="EMBL" id="TXG89924.1"/>
    </source>
</evidence>
<reference evidence="6 7" key="1">
    <citation type="submission" date="2018-07" db="EMBL/GenBank/DDBJ databases">
        <title>Genome sequence of Rhodococcus rhodnii ATCC 35071 from Rhodnius prolixus.</title>
        <authorList>
            <person name="Patel V."/>
            <person name="Vogel K.J."/>
        </authorList>
    </citation>
    <scope>NUCLEOTIDE SEQUENCE [LARGE SCALE GENOMIC DNA]</scope>
    <source>
        <strain evidence="6 7">ATCC 35071</strain>
    </source>
</reference>
<keyword evidence="3" id="KW-0547">Nucleotide-binding</keyword>
<dbReference type="SMART" id="SM00382">
    <property type="entry name" value="AAA"/>
    <property type="match status" value="1"/>
</dbReference>
<dbReference type="Pfam" id="PF00005">
    <property type="entry name" value="ABC_tran"/>
    <property type="match status" value="1"/>
</dbReference>
<dbReference type="PROSITE" id="PS00211">
    <property type="entry name" value="ABC_TRANSPORTER_1"/>
    <property type="match status" value="1"/>
</dbReference>
<keyword evidence="4 6" id="KW-0067">ATP-binding</keyword>
<evidence type="ECO:0000259" key="5">
    <source>
        <dbReference type="PROSITE" id="PS50893"/>
    </source>
</evidence>
<dbReference type="InterPro" id="IPR027417">
    <property type="entry name" value="P-loop_NTPase"/>
</dbReference>
<comment type="caution">
    <text evidence="6">The sequence shown here is derived from an EMBL/GenBank/DDBJ whole genome shotgun (WGS) entry which is preliminary data.</text>
</comment>
<dbReference type="InterPro" id="IPR050153">
    <property type="entry name" value="Metal_Ion_Import_ABC"/>
</dbReference>
<dbReference type="RefSeq" id="WP_010837680.1">
    <property type="nucleotide sequence ID" value="NZ_QRCM01000001.1"/>
</dbReference>
<dbReference type="PANTHER" id="PTHR42734:SF5">
    <property type="entry name" value="IRON TRANSPORT SYSTEM ATP-BINDING PROTEIN HI_0361-RELATED"/>
    <property type="match status" value="1"/>
</dbReference>
<dbReference type="GO" id="GO:0016887">
    <property type="term" value="F:ATP hydrolysis activity"/>
    <property type="evidence" value="ECO:0007669"/>
    <property type="project" value="InterPro"/>
</dbReference>
<proteinExistence type="inferred from homology"/>
<evidence type="ECO:0000256" key="4">
    <source>
        <dbReference type="ARBA" id="ARBA00022840"/>
    </source>
</evidence>
<comment type="similarity">
    <text evidence="1">Belongs to the ABC transporter superfamily.</text>
</comment>
<organism evidence="6 7">
    <name type="scientific">Rhodococcus rhodnii</name>
    <dbReference type="NCBI Taxonomy" id="38312"/>
    <lineage>
        <taxon>Bacteria</taxon>
        <taxon>Bacillati</taxon>
        <taxon>Actinomycetota</taxon>
        <taxon>Actinomycetes</taxon>
        <taxon>Mycobacteriales</taxon>
        <taxon>Nocardiaceae</taxon>
        <taxon>Rhodococcus</taxon>
    </lineage>
</organism>
<dbReference type="PROSITE" id="PS50893">
    <property type="entry name" value="ABC_TRANSPORTER_2"/>
    <property type="match status" value="1"/>
</dbReference>
<sequence length="214" mass="23286">MIIVRELTVRYPGASQPALDAVDAEFEPAAVTVLWGHNGSGKSTLLQVLAGTLPPTSGSVHGVRGSVAYVPQHTRVPELLPLTVRGAVEMGTWRRLGWWRRLGRDDRRSIENACARIGLDTLARRRFSDLSGGQRQRVLLAQAIVERADVVLLDEPATGLDAASRAVIDDVVAAEARRGAAVVMATHHEEHRALADRIVTLTNGRVDREREQAS</sequence>
<evidence type="ECO:0000256" key="3">
    <source>
        <dbReference type="ARBA" id="ARBA00022741"/>
    </source>
</evidence>
<dbReference type="EMBL" id="QRCM01000001">
    <property type="protein sequence ID" value="TXG89924.1"/>
    <property type="molecule type" value="Genomic_DNA"/>
</dbReference>
<dbReference type="Proteomes" id="UP000471120">
    <property type="component" value="Unassembled WGS sequence"/>
</dbReference>
<evidence type="ECO:0000256" key="1">
    <source>
        <dbReference type="ARBA" id="ARBA00005417"/>
    </source>
</evidence>
<dbReference type="Gene3D" id="3.40.50.300">
    <property type="entry name" value="P-loop containing nucleotide triphosphate hydrolases"/>
    <property type="match status" value="1"/>
</dbReference>